<keyword evidence="6" id="KW-0227">DNA damage</keyword>
<keyword evidence="3" id="KW-0479">Metal-binding</keyword>
<dbReference type="InterPro" id="IPR003593">
    <property type="entry name" value="AAA+_ATPase"/>
</dbReference>
<keyword evidence="12" id="KW-0238">DNA-binding</keyword>
<evidence type="ECO:0000256" key="13">
    <source>
        <dbReference type="ARBA" id="ARBA00023204"/>
    </source>
</evidence>
<evidence type="ECO:0000256" key="8">
    <source>
        <dbReference type="ARBA" id="ARBA00022771"/>
    </source>
</evidence>
<comment type="subcellular location">
    <subcellularLocation>
        <location evidence="1">Cytoplasm</location>
    </subcellularLocation>
</comment>
<keyword evidence="4" id="KW-0677">Repeat</keyword>
<evidence type="ECO:0000313" key="18">
    <source>
        <dbReference type="EMBL" id="MBP1989661.1"/>
    </source>
</evidence>
<dbReference type="InterPro" id="IPR041552">
    <property type="entry name" value="UvrA_DNA-bd"/>
</dbReference>
<protein>
    <recommendedName>
        <fullName evidence="15">UvrABC system protein A</fullName>
    </recommendedName>
    <alternativeName>
        <fullName evidence="16">Excinuclease ABC subunit A</fullName>
    </alternativeName>
</protein>
<dbReference type="Gene3D" id="3.40.50.300">
    <property type="entry name" value="P-loop containing nucleotide triphosphate hydrolases"/>
    <property type="match status" value="2"/>
</dbReference>
<comment type="similarity">
    <text evidence="14">Belongs to the ABC transporter superfamily. UvrA family.</text>
</comment>
<keyword evidence="5" id="KW-0547">Nucleotide-binding</keyword>
<dbReference type="Gene3D" id="1.10.8.280">
    <property type="entry name" value="ABC transporter ATPase domain-like"/>
    <property type="match status" value="1"/>
</dbReference>
<keyword evidence="8" id="KW-0863">Zinc-finger</keyword>
<reference evidence="18 19" key="1">
    <citation type="submission" date="2021-03" db="EMBL/GenBank/DDBJ databases">
        <title>Genomic Encyclopedia of Type Strains, Phase IV (KMG-IV): sequencing the most valuable type-strain genomes for metagenomic binning, comparative biology and taxonomic classification.</title>
        <authorList>
            <person name="Goeker M."/>
        </authorList>
    </citation>
    <scope>NUCLEOTIDE SEQUENCE [LARGE SCALE GENOMIC DNA]</scope>
    <source>
        <strain evidence="18 19">DSM 26048</strain>
    </source>
</reference>
<feature type="domain" description="ABC transporter" evidence="17">
    <location>
        <begin position="448"/>
        <end position="751"/>
    </location>
</feature>
<keyword evidence="10" id="KW-0067">ATP-binding</keyword>
<dbReference type="PROSITE" id="PS00211">
    <property type="entry name" value="ABC_TRANSPORTER_1"/>
    <property type="match status" value="1"/>
</dbReference>
<feature type="domain" description="ABC transporter" evidence="17">
    <location>
        <begin position="4"/>
        <end position="440"/>
    </location>
</feature>
<dbReference type="PROSITE" id="PS50893">
    <property type="entry name" value="ABC_TRANSPORTER_2"/>
    <property type="match status" value="2"/>
</dbReference>
<keyword evidence="11" id="KW-0267">Excision nuclease</keyword>
<dbReference type="RefSeq" id="WP_209970478.1">
    <property type="nucleotide sequence ID" value="NZ_JAGGLB010000003.1"/>
</dbReference>
<dbReference type="SMART" id="SM00382">
    <property type="entry name" value="AAA"/>
    <property type="match status" value="2"/>
</dbReference>
<dbReference type="CDD" id="cd03270">
    <property type="entry name" value="ABC_UvrA_I"/>
    <property type="match status" value="1"/>
</dbReference>
<proteinExistence type="inferred from homology"/>
<evidence type="ECO:0000313" key="19">
    <source>
        <dbReference type="Proteomes" id="UP001519287"/>
    </source>
</evidence>
<evidence type="ECO:0000256" key="12">
    <source>
        <dbReference type="ARBA" id="ARBA00023125"/>
    </source>
</evidence>
<dbReference type="InterPro" id="IPR027417">
    <property type="entry name" value="P-loop_NTPase"/>
</dbReference>
<evidence type="ECO:0000256" key="6">
    <source>
        <dbReference type="ARBA" id="ARBA00022763"/>
    </source>
</evidence>
<keyword evidence="19" id="KW-1185">Reference proteome</keyword>
<evidence type="ECO:0000256" key="11">
    <source>
        <dbReference type="ARBA" id="ARBA00022881"/>
    </source>
</evidence>
<dbReference type="PANTHER" id="PTHR43152">
    <property type="entry name" value="UVRABC SYSTEM PROTEIN A"/>
    <property type="match status" value="1"/>
</dbReference>
<dbReference type="SUPFAM" id="SSF52540">
    <property type="entry name" value="P-loop containing nucleoside triphosphate hydrolases"/>
    <property type="match status" value="2"/>
</dbReference>
<evidence type="ECO:0000256" key="15">
    <source>
        <dbReference type="ARBA" id="ARBA00039316"/>
    </source>
</evidence>
<keyword evidence="13" id="KW-0234">DNA repair</keyword>
<dbReference type="Proteomes" id="UP001519287">
    <property type="component" value="Unassembled WGS sequence"/>
</dbReference>
<evidence type="ECO:0000259" key="17">
    <source>
        <dbReference type="PROSITE" id="PS50893"/>
    </source>
</evidence>
<evidence type="ECO:0000256" key="9">
    <source>
        <dbReference type="ARBA" id="ARBA00022833"/>
    </source>
</evidence>
<dbReference type="Pfam" id="PF17755">
    <property type="entry name" value="UvrA_DNA-bind"/>
    <property type="match status" value="1"/>
</dbReference>
<organism evidence="18 19">
    <name type="scientific">Paenibacillus eucommiae</name>
    <dbReference type="NCBI Taxonomy" id="1355755"/>
    <lineage>
        <taxon>Bacteria</taxon>
        <taxon>Bacillati</taxon>
        <taxon>Bacillota</taxon>
        <taxon>Bacilli</taxon>
        <taxon>Bacillales</taxon>
        <taxon>Paenibacillaceae</taxon>
        <taxon>Paenibacillus</taxon>
    </lineage>
</organism>
<dbReference type="Pfam" id="PF00005">
    <property type="entry name" value="ABC_tran"/>
    <property type="match status" value="1"/>
</dbReference>
<dbReference type="Gene3D" id="1.20.1580.10">
    <property type="entry name" value="ABC transporter ATPase like domain"/>
    <property type="match status" value="2"/>
</dbReference>
<dbReference type="EMBL" id="JAGGLB010000003">
    <property type="protein sequence ID" value="MBP1989661.1"/>
    <property type="molecule type" value="Genomic_DNA"/>
</dbReference>
<sequence>MSESNQEYIVISGARENNLKNVSLRIPKRKITIFTGVSGSGKSSIVFDTIAAESTRLLNENFSMFVRNFLPRVPQPDTDGIENLSMAVIVDQKRLGGGSHSTMGTITDISPILRLLFSRAGQPYVGQGHMFSFNDPQGMCPECNGIGRRLGVDMSKALDMSKSLNEGAIMLPDYSVSGWEWNMIVQSGDFDLDKKLSEYSDEELEQLLYAKARKVKMDFAGKATNITVEGVIEKFTNKYIKQDVKTKSERTRKIVAPYISEGPCSSCRGARLSQATLSCRINGHNIAELSSMEVGQLIRVVREIDNPVAAPIIKSLTERLQHLVDIGLDYLTLDRETDTLSGGESQRVKMVKHLSGSLVDVTYIFDEPSVGLHPRDVHRLNELLQKLRDKGNTVIVVEHDPDVIKVADHIVDVGPHAGSRGGNIVYEGSYQNLLEAGTLTGNYMKRPLQLKHDCRQPSGQLSIKDARLHNLRNVSVNIPTGVLTVVTGVAGSGKSTLINEVFLSQHPDAIVIDQSAIGVSTRSNPATYTGIMDDVRKAFASANKVNQGLFSFNSKGACENCQGLGVVYTDLAFLDSVKLPCEVCGGRRFKEEVLAYKLNDKSIAEVLEMTVEQALEFFQLKEVVRKLQAMSDVGLNYITLGQPLSTLSGGECQRIKLASELHKKGSIYVMDEPTTGLHMSDIGHLLEIMNRLVDAGNTVIVIEHNLDVISQADWIIDMGPDGGSKGGQVVFEGTTPQIIHAEQSITGKYLI</sequence>
<evidence type="ECO:0000256" key="1">
    <source>
        <dbReference type="ARBA" id="ARBA00004496"/>
    </source>
</evidence>
<evidence type="ECO:0000256" key="10">
    <source>
        <dbReference type="ARBA" id="ARBA00022840"/>
    </source>
</evidence>
<evidence type="ECO:0000256" key="7">
    <source>
        <dbReference type="ARBA" id="ARBA00022769"/>
    </source>
</evidence>
<accession>A0ABS4IQ15</accession>
<dbReference type="InterPro" id="IPR003439">
    <property type="entry name" value="ABC_transporter-like_ATP-bd"/>
</dbReference>
<evidence type="ECO:0000256" key="2">
    <source>
        <dbReference type="ARBA" id="ARBA00022490"/>
    </source>
</evidence>
<keyword evidence="7" id="KW-0228">DNA excision</keyword>
<keyword evidence="9" id="KW-0862">Zinc</keyword>
<dbReference type="InterPro" id="IPR017871">
    <property type="entry name" value="ABC_transporter-like_CS"/>
</dbReference>
<evidence type="ECO:0000256" key="16">
    <source>
        <dbReference type="ARBA" id="ARBA00042156"/>
    </source>
</evidence>
<evidence type="ECO:0000256" key="14">
    <source>
        <dbReference type="ARBA" id="ARBA00038000"/>
    </source>
</evidence>
<keyword evidence="2" id="KW-0963">Cytoplasm</keyword>
<evidence type="ECO:0000256" key="4">
    <source>
        <dbReference type="ARBA" id="ARBA00022737"/>
    </source>
</evidence>
<gene>
    <name evidence="18" type="ORF">J2Z66_001259</name>
</gene>
<evidence type="ECO:0000256" key="3">
    <source>
        <dbReference type="ARBA" id="ARBA00022723"/>
    </source>
</evidence>
<comment type="caution">
    <text evidence="18">The sequence shown here is derived from an EMBL/GenBank/DDBJ whole genome shotgun (WGS) entry which is preliminary data.</text>
</comment>
<evidence type="ECO:0000256" key="5">
    <source>
        <dbReference type="ARBA" id="ARBA00022741"/>
    </source>
</evidence>
<dbReference type="PANTHER" id="PTHR43152:SF2">
    <property type="entry name" value="DRUG RESISTANCE ABC TRANSPORTER"/>
    <property type="match status" value="1"/>
</dbReference>
<name>A0ABS4IQ15_9BACL</name>